<reference evidence="7 8" key="1">
    <citation type="submission" date="2017-11" db="EMBL/GenBank/DDBJ databases">
        <authorList>
            <person name="Han C.G."/>
        </authorList>
    </citation>
    <scope>NUCLEOTIDE SEQUENCE [LARGE SCALE GENOMIC DNA]</scope>
    <source>
        <strain evidence="7">CFBP3840</strain>
    </source>
</reference>
<evidence type="ECO:0000256" key="1">
    <source>
        <dbReference type="ARBA" id="ARBA00022679"/>
    </source>
</evidence>
<dbReference type="SUPFAM" id="SSF81301">
    <property type="entry name" value="Nucleotidyltransferase"/>
    <property type="match status" value="1"/>
</dbReference>
<evidence type="ECO:0000313" key="7">
    <source>
        <dbReference type="EMBL" id="SOS40528.1"/>
    </source>
</evidence>
<organism evidence="7 8">
    <name type="scientific">Pseudomonas syringae</name>
    <dbReference type="NCBI Taxonomy" id="317"/>
    <lineage>
        <taxon>Bacteria</taxon>
        <taxon>Pseudomonadati</taxon>
        <taxon>Pseudomonadota</taxon>
        <taxon>Gammaproteobacteria</taxon>
        <taxon>Pseudomonadales</taxon>
        <taxon>Pseudomonadaceae</taxon>
        <taxon>Pseudomonas</taxon>
    </lineage>
</organism>
<feature type="region of interest" description="Disordered" evidence="5">
    <location>
        <begin position="1"/>
        <end position="27"/>
    </location>
</feature>
<keyword evidence="4" id="KW-0051">Antiviral defense</keyword>
<sequence>MDFNSRLTSLKNRRKGPQNPTFDGTSESDYAELTKALSGQRYGLESFESIQEPDGVKYAVGAMAPVEKRYTEISIAEGERVANSLSKSLLNESVTVEYKLQGSVGLDVHIKGYSDVDMLVLIADTITVQSPSVNPFAYVDATDTRPKAEIISDLRYRSERILCNNFPKVNVNTEGGKSIALEGGSLARKIDIVPAFWFHSLDYQTHLLEHLKGVKIFNKLDLQFITNYPFLNRKLINDADQQCGGNLKRIVRLMKNLQADATGDTAESIVKLNSFDILSIAYDMRHLLNTSSYHQLTLVDTLADRLQYLIINKGWRDNMETPDSTRKVFNDEDKLVGLASLFNECYRLAVDLAKEINPFQLVYNRDTLREKIVF</sequence>
<feature type="compositionally biased region" description="Polar residues" evidence="5">
    <location>
        <begin position="1"/>
        <end position="10"/>
    </location>
</feature>
<dbReference type="Proteomes" id="UP000238095">
    <property type="component" value="Chromosome 1"/>
</dbReference>
<name>A0A2K4WXD5_PSESX</name>
<gene>
    <name evidence="7" type="ORF">CFBP3840_03490</name>
</gene>
<keyword evidence="2" id="KW-0548">Nucleotidyltransferase</keyword>
<dbReference type="Pfam" id="PF26305">
    <property type="entry name" value="CD_NTase_C"/>
    <property type="match status" value="1"/>
</dbReference>
<feature type="domain" description="cGAS/DncV-like nucleotidyltransferase C-terminal helical" evidence="6">
    <location>
        <begin position="237"/>
        <end position="334"/>
    </location>
</feature>
<dbReference type="RefSeq" id="WP_060403845.1">
    <property type="nucleotide sequence ID" value="NZ_LT963409.1"/>
</dbReference>
<proteinExistence type="predicted"/>
<dbReference type="EMBL" id="LT963409">
    <property type="protein sequence ID" value="SOS40528.1"/>
    <property type="molecule type" value="Genomic_DNA"/>
</dbReference>
<dbReference type="InterPro" id="IPR058909">
    <property type="entry name" value="CD_NTase_C"/>
</dbReference>
<evidence type="ECO:0000256" key="2">
    <source>
        <dbReference type="ARBA" id="ARBA00022695"/>
    </source>
</evidence>
<evidence type="ECO:0000256" key="5">
    <source>
        <dbReference type="SAM" id="MobiDB-lite"/>
    </source>
</evidence>
<evidence type="ECO:0000259" key="6">
    <source>
        <dbReference type="Pfam" id="PF26305"/>
    </source>
</evidence>
<protein>
    <recommendedName>
        <fullName evidence="6">cGAS/DncV-like nucleotidyltransferase C-terminal helical domain-containing protein</fullName>
    </recommendedName>
</protein>
<feature type="compositionally biased region" description="Polar residues" evidence="5">
    <location>
        <begin position="18"/>
        <end position="27"/>
    </location>
</feature>
<dbReference type="AlphaFoldDB" id="A0A2K4WXD5"/>
<accession>A0A2K4WXD5</accession>
<dbReference type="InterPro" id="IPR043519">
    <property type="entry name" value="NT_sf"/>
</dbReference>
<keyword evidence="1" id="KW-0808">Transferase</keyword>
<keyword evidence="3" id="KW-0547">Nucleotide-binding</keyword>
<evidence type="ECO:0000256" key="4">
    <source>
        <dbReference type="ARBA" id="ARBA00023118"/>
    </source>
</evidence>
<evidence type="ECO:0000256" key="3">
    <source>
        <dbReference type="ARBA" id="ARBA00022741"/>
    </source>
</evidence>
<evidence type="ECO:0000313" key="8">
    <source>
        <dbReference type="Proteomes" id="UP000238095"/>
    </source>
</evidence>